<organism evidence="2">
    <name type="scientific">bioreactor metagenome</name>
    <dbReference type="NCBI Taxonomy" id="1076179"/>
    <lineage>
        <taxon>unclassified sequences</taxon>
        <taxon>metagenomes</taxon>
        <taxon>ecological metagenomes</taxon>
    </lineage>
</organism>
<feature type="transmembrane region" description="Helical" evidence="1">
    <location>
        <begin position="38"/>
        <end position="57"/>
    </location>
</feature>
<dbReference type="AlphaFoldDB" id="A0A645GYU6"/>
<gene>
    <name evidence="2" type="ORF">SDC9_176675</name>
</gene>
<keyword evidence="1" id="KW-0812">Transmembrane</keyword>
<keyword evidence="1" id="KW-1133">Transmembrane helix</keyword>
<proteinExistence type="predicted"/>
<reference evidence="2" key="1">
    <citation type="submission" date="2019-08" db="EMBL/GenBank/DDBJ databases">
        <authorList>
            <person name="Kucharzyk K."/>
            <person name="Murdoch R.W."/>
            <person name="Higgins S."/>
            <person name="Loffler F."/>
        </authorList>
    </citation>
    <scope>NUCLEOTIDE SEQUENCE</scope>
</reference>
<feature type="transmembrane region" description="Helical" evidence="1">
    <location>
        <begin position="77"/>
        <end position="95"/>
    </location>
</feature>
<keyword evidence="1" id="KW-0472">Membrane</keyword>
<evidence type="ECO:0000256" key="1">
    <source>
        <dbReference type="SAM" id="Phobius"/>
    </source>
</evidence>
<comment type="caution">
    <text evidence="2">The sequence shown here is derived from an EMBL/GenBank/DDBJ whole genome shotgun (WGS) entry which is preliminary data.</text>
</comment>
<accession>A0A645GYU6</accession>
<feature type="transmembrane region" description="Helical" evidence="1">
    <location>
        <begin position="6"/>
        <end position="26"/>
    </location>
</feature>
<sequence length="100" mass="11367">MQDNVWSVLMGGILIAGYVCAMISSHHESGPTPVVTDSGYLMFYFGFIHFTLILSFVNQVYSLIHCQWTKVLTWVKSALSIFFLIIYVEMVVDIVKKIVN</sequence>
<protein>
    <submittedName>
        <fullName evidence="2">Uncharacterized protein</fullName>
    </submittedName>
</protein>
<evidence type="ECO:0000313" key="2">
    <source>
        <dbReference type="EMBL" id="MPN29224.1"/>
    </source>
</evidence>
<dbReference type="EMBL" id="VSSQ01079802">
    <property type="protein sequence ID" value="MPN29224.1"/>
    <property type="molecule type" value="Genomic_DNA"/>
</dbReference>
<name>A0A645GYU6_9ZZZZ</name>